<dbReference type="GO" id="GO:0030424">
    <property type="term" value="C:axon"/>
    <property type="evidence" value="ECO:0007669"/>
    <property type="project" value="TreeGrafter"/>
</dbReference>
<dbReference type="OrthoDB" id="5917524at2759"/>
<comment type="caution">
    <text evidence="1">The sequence shown here is derived from an EMBL/GenBank/DDBJ whole genome shotgun (WGS) entry which is preliminary data.</text>
</comment>
<reference evidence="1 2" key="1">
    <citation type="journal article" date="2015" name="Genome Biol.">
        <title>Comparative genomics of Steinernema reveals deeply conserved gene regulatory networks.</title>
        <authorList>
            <person name="Dillman A.R."/>
            <person name="Macchietto M."/>
            <person name="Porter C.F."/>
            <person name="Rogers A."/>
            <person name="Williams B."/>
            <person name="Antoshechkin I."/>
            <person name="Lee M.M."/>
            <person name="Goodwin Z."/>
            <person name="Lu X."/>
            <person name="Lewis E.E."/>
            <person name="Goodrich-Blair H."/>
            <person name="Stock S.P."/>
            <person name="Adams B.J."/>
            <person name="Sternberg P.W."/>
            <person name="Mortazavi A."/>
        </authorList>
    </citation>
    <scope>NUCLEOTIDE SEQUENCE [LARGE SCALE GENOMIC DNA]</scope>
    <source>
        <strain evidence="1 2">ALL</strain>
    </source>
</reference>
<gene>
    <name evidence="1" type="ORF">L596_028303</name>
</gene>
<keyword evidence="2" id="KW-1185">Reference proteome</keyword>
<evidence type="ECO:0000313" key="2">
    <source>
        <dbReference type="Proteomes" id="UP000298663"/>
    </source>
</evidence>
<dbReference type="InterPro" id="IPR010558">
    <property type="entry name" value="Ly-6-related"/>
</dbReference>
<dbReference type="EMBL" id="AZBU02000011">
    <property type="protein sequence ID" value="TKR61152.1"/>
    <property type="molecule type" value="Genomic_DNA"/>
</dbReference>
<protein>
    <submittedName>
        <fullName evidence="1">Uncharacterized protein</fullName>
    </submittedName>
</protein>
<sequence>MIPYDDVVDVHRFTHRRLSIHAATNVSKAHGAVRKRKEARTTTTPEMSSLALFLVLISSLLRWASAGTIPRQIECYSCMSLSYQNSWDHLQSTYHPPKVFTNRCNDPSLQKNIPTTLCGSVCVSLLEPDVEAGVFIGYKYIRGCLDRLLRNGFNQTALRTHRFNQVSYQIYAKPV</sequence>
<dbReference type="GO" id="GO:1990834">
    <property type="term" value="P:response to odorant"/>
    <property type="evidence" value="ECO:0007669"/>
    <property type="project" value="TreeGrafter"/>
</dbReference>
<accession>A0A4U5LY44</accession>
<organism evidence="1 2">
    <name type="scientific">Steinernema carpocapsae</name>
    <name type="common">Entomopathogenic nematode</name>
    <dbReference type="NCBI Taxonomy" id="34508"/>
    <lineage>
        <taxon>Eukaryota</taxon>
        <taxon>Metazoa</taxon>
        <taxon>Ecdysozoa</taxon>
        <taxon>Nematoda</taxon>
        <taxon>Chromadorea</taxon>
        <taxon>Rhabditida</taxon>
        <taxon>Tylenchina</taxon>
        <taxon>Panagrolaimomorpha</taxon>
        <taxon>Strongyloidoidea</taxon>
        <taxon>Steinernematidae</taxon>
        <taxon>Steinernema</taxon>
    </lineage>
</organism>
<dbReference type="PANTHER" id="PTHR34722">
    <property type="entry name" value="HOMOLOG OF ODR-2 (TWO)-RELATED"/>
    <property type="match status" value="1"/>
</dbReference>
<reference evidence="1 2" key="2">
    <citation type="journal article" date="2019" name="G3 (Bethesda)">
        <title>Hybrid Assembly of the Genome of the Entomopathogenic Nematode Steinernema carpocapsae Identifies the X-Chromosome.</title>
        <authorList>
            <person name="Serra L."/>
            <person name="Macchietto M."/>
            <person name="Macias-Munoz A."/>
            <person name="McGill C.J."/>
            <person name="Rodriguez I.M."/>
            <person name="Rodriguez B."/>
            <person name="Murad R."/>
            <person name="Mortazavi A."/>
        </authorList>
    </citation>
    <scope>NUCLEOTIDE SEQUENCE [LARGE SCALE GENOMIC DNA]</scope>
    <source>
        <strain evidence="1 2">ALL</strain>
    </source>
</reference>
<proteinExistence type="predicted"/>
<dbReference type="Pfam" id="PF06579">
    <property type="entry name" value="Ly-6_related"/>
    <property type="match status" value="1"/>
</dbReference>
<name>A0A4U5LY44_STECR</name>
<dbReference type="GO" id="GO:0043025">
    <property type="term" value="C:neuronal cell body"/>
    <property type="evidence" value="ECO:0007669"/>
    <property type="project" value="TreeGrafter"/>
</dbReference>
<dbReference type="Proteomes" id="UP000298663">
    <property type="component" value="Unassembled WGS sequence"/>
</dbReference>
<evidence type="ECO:0000313" key="1">
    <source>
        <dbReference type="EMBL" id="TKR61152.1"/>
    </source>
</evidence>
<dbReference type="AlphaFoldDB" id="A0A4U5LY44"/>
<dbReference type="GO" id="GO:0042048">
    <property type="term" value="P:olfactory behavior"/>
    <property type="evidence" value="ECO:0007669"/>
    <property type="project" value="TreeGrafter"/>
</dbReference>
<dbReference type="PANTHER" id="PTHR34722:SF4">
    <property type="entry name" value="HOMOLOG OF ODR-2 (TWO)-RELATED"/>
    <property type="match status" value="1"/>
</dbReference>